<accession>A0A934W4M2</accession>
<reference evidence="1" key="1">
    <citation type="submission" date="2021-01" db="EMBL/GenBank/DDBJ databases">
        <title>Genome sequence of strain Noviherbaspirillum sp. DKR-6.</title>
        <authorList>
            <person name="Chaudhary D.K."/>
        </authorList>
    </citation>
    <scope>NUCLEOTIDE SEQUENCE</scope>
    <source>
        <strain evidence="1">DKR-6</strain>
    </source>
</reference>
<evidence type="ECO:0000313" key="2">
    <source>
        <dbReference type="Proteomes" id="UP000622890"/>
    </source>
</evidence>
<proteinExistence type="predicted"/>
<dbReference type="RefSeq" id="WP_200598057.1">
    <property type="nucleotide sequence ID" value="NZ_JAEPBG010000025.1"/>
</dbReference>
<comment type="caution">
    <text evidence="1">The sequence shown here is derived from an EMBL/GenBank/DDBJ whole genome shotgun (WGS) entry which is preliminary data.</text>
</comment>
<name>A0A934W4M2_9BURK</name>
<keyword evidence="2" id="KW-1185">Reference proteome</keyword>
<gene>
    <name evidence="1" type="ORF">JJB74_29080</name>
</gene>
<dbReference type="EMBL" id="JAEPBG010000025">
    <property type="protein sequence ID" value="MBK4738686.1"/>
    <property type="molecule type" value="Genomic_DNA"/>
</dbReference>
<dbReference type="Proteomes" id="UP000622890">
    <property type="component" value="Unassembled WGS sequence"/>
</dbReference>
<protein>
    <submittedName>
        <fullName evidence="1">Uncharacterized protein</fullName>
    </submittedName>
</protein>
<evidence type="ECO:0000313" key="1">
    <source>
        <dbReference type="EMBL" id="MBK4738686.1"/>
    </source>
</evidence>
<sequence>MTRYSVNIFRMRSMMKIYGGESMDIAIIRQAAALVLIGIVGEAIAAPAPSQFRDCMDIQTDAERLACYDDLTRNSTRTVVEPARTTGIQAPAAGGDKPVVQEPGHDDHGSYLISHWELDPTQKRGTFNFRPHHGFVAQI</sequence>
<organism evidence="1 2">
    <name type="scientific">Noviherbaspirillum pedocola</name>
    <dbReference type="NCBI Taxonomy" id="2801341"/>
    <lineage>
        <taxon>Bacteria</taxon>
        <taxon>Pseudomonadati</taxon>
        <taxon>Pseudomonadota</taxon>
        <taxon>Betaproteobacteria</taxon>
        <taxon>Burkholderiales</taxon>
        <taxon>Oxalobacteraceae</taxon>
        <taxon>Noviherbaspirillum</taxon>
    </lineage>
</organism>
<dbReference type="AlphaFoldDB" id="A0A934W4M2"/>